<accession>A0A4U0SPV7</accession>
<dbReference type="RefSeq" id="WP_136722942.1">
    <property type="nucleotide sequence ID" value="NZ_SUMC01000006.1"/>
</dbReference>
<sequence length="112" mass="12704">MLGNDPEEPCHKDAFADSSCAQAWQWVLDKVVDVHGNAMVVNWQQETNYYAPNKKFKSPGDAPRGAIHFQVLETLMESESVLRNAFPFLGDAVRERTVRMLHEFGVDRPGQE</sequence>
<organism evidence="1 2">
    <name type="scientific">Actinacidiphila oryziradicis</name>
    <dbReference type="NCBI Taxonomy" id="2571141"/>
    <lineage>
        <taxon>Bacteria</taxon>
        <taxon>Bacillati</taxon>
        <taxon>Actinomycetota</taxon>
        <taxon>Actinomycetes</taxon>
        <taxon>Kitasatosporales</taxon>
        <taxon>Streptomycetaceae</taxon>
        <taxon>Actinacidiphila</taxon>
    </lineage>
</organism>
<gene>
    <name evidence="1" type="ORF">FCI23_09005</name>
</gene>
<dbReference type="Proteomes" id="UP000305778">
    <property type="component" value="Unassembled WGS sequence"/>
</dbReference>
<evidence type="ECO:0000313" key="1">
    <source>
        <dbReference type="EMBL" id="TKA11946.1"/>
    </source>
</evidence>
<dbReference type="EMBL" id="SUMC01000006">
    <property type="protein sequence ID" value="TKA11946.1"/>
    <property type="molecule type" value="Genomic_DNA"/>
</dbReference>
<reference evidence="1 2" key="1">
    <citation type="submission" date="2019-04" db="EMBL/GenBank/DDBJ databases">
        <title>Streptomyces oryziradicis sp. nov., a novel actinomycete isolated from rhizosphere soil of rice (Oryza sativa L.).</title>
        <authorList>
            <person name="Li C."/>
        </authorList>
    </citation>
    <scope>NUCLEOTIDE SEQUENCE [LARGE SCALE GENOMIC DNA]</scope>
    <source>
        <strain evidence="1 2">NEAU-C40</strain>
    </source>
</reference>
<dbReference type="AlphaFoldDB" id="A0A4U0SPV7"/>
<dbReference type="OrthoDB" id="291011at2"/>
<evidence type="ECO:0000313" key="2">
    <source>
        <dbReference type="Proteomes" id="UP000305778"/>
    </source>
</evidence>
<keyword evidence="2" id="KW-1185">Reference proteome</keyword>
<protein>
    <submittedName>
        <fullName evidence="1">Uncharacterized protein</fullName>
    </submittedName>
</protein>
<comment type="caution">
    <text evidence="1">The sequence shown here is derived from an EMBL/GenBank/DDBJ whole genome shotgun (WGS) entry which is preliminary data.</text>
</comment>
<proteinExistence type="predicted"/>
<name>A0A4U0SPV7_9ACTN</name>